<feature type="domain" description="Co-chaperone DjlA N-terminal" evidence="1">
    <location>
        <begin position="21"/>
        <end position="83"/>
    </location>
</feature>
<dbReference type="SUPFAM" id="SSF158682">
    <property type="entry name" value="TerB-like"/>
    <property type="match status" value="2"/>
</dbReference>
<evidence type="ECO:0000313" key="3">
    <source>
        <dbReference type="Proteomes" id="UP000298616"/>
    </source>
</evidence>
<dbReference type="RefSeq" id="WP_137090496.1">
    <property type="nucleotide sequence ID" value="NZ_CP028923.1"/>
</dbReference>
<protein>
    <recommendedName>
        <fullName evidence="1">Co-chaperone DjlA N-terminal domain-containing protein</fullName>
    </recommendedName>
</protein>
<dbReference type="AlphaFoldDB" id="A0A4D7JSB0"/>
<organism evidence="2 3">
    <name type="scientific">Mangrovivirga cuniculi</name>
    <dbReference type="NCBI Taxonomy" id="2715131"/>
    <lineage>
        <taxon>Bacteria</taxon>
        <taxon>Pseudomonadati</taxon>
        <taxon>Bacteroidota</taxon>
        <taxon>Cytophagia</taxon>
        <taxon>Cytophagales</taxon>
        <taxon>Mangrovivirgaceae</taxon>
        <taxon>Mangrovivirga</taxon>
    </lineage>
</organism>
<dbReference type="Proteomes" id="UP000298616">
    <property type="component" value="Chromosome"/>
</dbReference>
<sequence>MNQKIEKTNKRYLDYILAFEKFEFNQLMGILEKLFGSDTKEKKSHLRNLILVALVDGEIDKKELELLKRLSEHLDISKSEFENLIENPHIGDFVVPKDYDDKMLQILDLVSMIIADGKIQDEERDLCRSIALKLNINPKVIDDLLLKVRGDLESGKSKEEVIRSLYKE</sequence>
<dbReference type="OrthoDB" id="882467at2"/>
<dbReference type="Pfam" id="PF05099">
    <property type="entry name" value="TerB"/>
    <property type="match status" value="1"/>
</dbReference>
<accession>A0A4D7JSB0</accession>
<reference evidence="2 3" key="1">
    <citation type="submission" date="2018-04" db="EMBL/GenBank/DDBJ databases">
        <title>Complete genome uncultured novel isolate.</title>
        <authorList>
            <person name="Merlino G."/>
        </authorList>
    </citation>
    <scope>NUCLEOTIDE SEQUENCE [LARGE SCALE GENOMIC DNA]</scope>
    <source>
        <strain evidence="3">R1DC9</strain>
    </source>
</reference>
<dbReference type="CDD" id="cd07177">
    <property type="entry name" value="terB_like"/>
    <property type="match status" value="1"/>
</dbReference>
<evidence type="ECO:0000313" key="2">
    <source>
        <dbReference type="EMBL" id="QCK14906.1"/>
    </source>
</evidence>
<dbReference type="KEGG" id="fpf:DCC35_09220"/>
<dbReference type="InterPro" id="IPR007791">
    <property type="entry name" value="DjlA_N"/>
</dbReference>
<gene>
    <name evidence="2" type="ORF">DCC35_09220</name>
</gene>
<name>A0A4D7JSB0_9BACT</name>
<dbReference type="Gene3D" id="1.10.3680.10">
    <property type="entry name" value="TerB-like"/>
    <property type="match status" value="2"/>
</dbReference>
<keyword evidence="3" id="KW-1185">Reference proteome</keyword>
<proteinExistence type="predicted"/>
<dbReference type="EMBL" id="CP028923">
    <property type="protein sequence ID" value="QCK14906.1"/>
    <property type="molecule type" value="Genomic_DNA"/>
</dbReference>
<evidence type="ECO:0000259" key="1">
    <source>
        <dbReference type="Pfam" id="PF05099"/>
    </source>
</evidence>
<dbReference type="InterPro" id="IPR029024">
    <property type="entry name" value="TerB-like"/>
</dbReference>